<dbReference type="Proteomes" id="UP000184330">
    <property type="component" value="Unassembled WGS sequence"/>
</dbReference>
<protein>
    <submittedName>
        <fullName evidence="2">Uncharacterized protein</fullName>
    </submittedName>
</protein>
<organism evidence="2 3">
    <name type="scientific">Phialocephala subalpina</name>
    <dbReference type="NCBI Taxonomy" id="576137"/>
    <lineage>
        <taxon>Eukaryota</taxon>
        <taxon>Fungi</taxon>
        <taxon>Dikarya</taxon>
        <taxon>Ascomycota</taxon>
        <taxon>Pezizomycotina</taxon>
        <taxon>Leotiomycetes</taxon>
        <taxon>Helotiales</taxon>
        <taxon>Mollisiaceae</taxon>
        <taxon>Phialocephala</taxon>
        <taxon>Phialocephala fortinii species complex</taxon>
    </lineage>
</organism>
<keyword evidence="3" id="KW-1185">Reference proteome</keyword>
<dbReference type="AlphaFoldDB" id="A0A1L7WWU2"/>
<proteinExistence type="predicted"/>
<evidence type="ECO:0000313" key="3">
    <source>
        <dbReference type="Proteomes" id="UP000184330"/>
    </source>
</evidence>
<dbReference type="EMBL" id="FJOG01000009">
    <property type="protein sequence ID" value="CZR57241.1"/>
    <property type="molecule type" value="Genomic_DNA"/>
</dbReference>
<feature type="region of interest" description="Disordered" evidence="1">
    <location>
        <begin position="150"/>
        <end position="232"/>
    </location>
</feature>
<accession>A0A1L7WWU2</accession>
<evidence type="ECO:0000256" key="1">
    <source>
        <dbReference type="SAM" id="MobiDB-lite"/>
    </source>
</evidence>
<sequence length="501" mass="57397">MTEFPQGSIHTAWYCCLESLRHMTLNVHFSQHPIAVAHLADFFNAALGGRTMAAFAGRPENLPPYTIEVKKNLRNDGQPQNCTVLIKFGHDDGDQLWYEFNPEVWTRVRMRYQRKAVSDQHCPTCNTLHRYVVWEVRPINWDELRGISSAMRRNSDASSINSRRSQRALAKAESKRAADRPINLDNINITTMSSNHNHNNSQPQQNMTMDRPLETQSAPPSPSLKASFRSNRRAKSLDLDLPRLKSAITTNEPIFCCQDCISATKEDGVDNFGQIGSTCPPFQDSVRSIASLVAYVIEAAPISKNPKPNTPKKPIRHYAFLENINEYREIDSILFTYLQDVIGFDAESAKARLICPSHREIYNLTRYTPQSESNYCSEYSSESDTESDTEGSEYQSTPHPSQLSSSTTEAFGTSTQPLSPYQISVEKRKFMIRKLSYGRRDQMEEIINCVAIQDEDRSRRERWGWGLQHRSHKKEAQEMLDFEMKYCLGKMRMFFLDGKMC</sequence>
<feature type="compositionally biased region" description="Basic and acidic residues" evidence="1">
    <location>
        <begin position="170"/>
        <end position="179"/>
    </location>
</feature>
<gene>
    <name evidence="2" type="ORF">PAC_07131</name>
</gene>
<feature type="region of interest" description="Disordered" evidence="1">
    <location>
        <begin position="372"/>
        <end position="415"/>
    </location>
</feature>
<evidence type="ECO:0000313" key="2">
    <source>
        <dbReference type="EMBL" id="CZR57241.1"/>
    </source>
</evidence>
<feature type="compositionally biased region" description="Polar residues" evidence="1">
    <location>
        <begin position="395"/>
        <end position="415"/>
    </location>
</feature>
<feature type="compositionally biased region" description="Acidic residues" evidence="1">
    <location>
        <begin position="381"/>
        <end position="391"/>
    </location>
</feature>
<dbReference type="OrthoDB" id="3564606at2759"/>
<reference evidence="2 3" key="1">
    <citation type="submission" date="2016-03" db="EMBL/GenBank/DDBJ databases">
        <authorList>
            <person name="Ploux O."/>
        </authorList>
    </citation>
    <scope>NUCLEOTIDE SEQUENCE [LARGE SCALE GENOMIC DNA]</scope>
    <source>
        <strain evidence="2 3">UAMH 11012</strain>
    </source>
</reference>
<name>A0A1L7WWU2_9HELO</name>
<feature type="compositionally biased region" description="Low complexity" evidence="1">
    <location>
        <begin position="193"/>
        <end position="206"/>
    </location>
</feature>